<dbReference type="STRING" id="54.SAMN02745121_00389"/>
<dbReference type="AlphaFoldDB" id="A0A1I1SZF5"/>
<evidence type="ECO:0000313" key="3">
    <source>
        <dbReference type="Proteomes" id="UP000199400"/>
    </source>
</evidence>
<protein>
    <recommendedName>
        <fullName evidence="4">Outer membrane protein beta-barrel domain-containing protein</fullName>
    </recommendedName>
</protein>
<reference evidence="3" key="1">
    <citation type="submission" date="2016-10" db="EMBL/GenBank/DDBJ databases">
        <authorList>
            <person name="Varghese N."/>
            <person name="Submissions S."/>
        </authorList>
    </citation>
    <scope>NUCLEOTIDE SEQUENCE [LARGE SCALE GENOMIC DNA]</scope>
    <source>
        <strain evidence="3">ATCC 25963</strain>
    </source>
</reference>
<dbReference type="OrthoDB" id="5510523at2"/>
<dbReference type="EMBL" id="FOMX01000002">
    <property type="protein sequence ID" value="SFD51834.1"/>
    <property type="molecule type" value="Genomic_DNA"/>
</dbReference>
<feature type="signal peptide" evidence="1">
    <location>
        <begin position="1"/>
        <end position="20"/>
    </location>
</feature>
<proteinExistence type="predicted"/>
<accession>A0A1I1SZF5</accession>
<evidence type="ECO:0008006" key="4">
    <source>
        <dbReference type="Google" id="ProtNLM"/>
    </source>
</evidence>
<organism evidence="2 3">
    <name type="scientific">Nannocystis exedens</name>
    <dbReference type="NCBI Taxonomy" id="54"/>
    <lineage>
        <taxon>Bacteria</taxon>
        <taxon>Pseudomonadati</taxon>
        <taxon>Myxococcota</taxon>
        <taxon>Polyangia</taxon>
        <taxon>Nannocystales</taxon>
        <taxon>Nannocystaceae</taxon>
        <taxon>Nannocystis</taxon>
    </lineage>
</organism>
<evidence type="ECO:0000256" key="1">
    <source>
        <dbReference type="SAM" id="SignalP"/>
    </source>
</evidence>
<sequence>MRCLSVLVALALALPTAAAAAPARSIGNEGLTDPRQRQLPARHRLRIAIVADWVRASQACDDSPKRCQRFHFAPLLLDFAYQLQFARYGMFRPSIGIGYNVGNSRNAMPAVLQPSLFAGYQGKLFGAAAGWSFIFPFPTVANQDDGHQGLAQPALWGNHAVQLELSLTSRLDRGALNFGLRVGGMRTHLIHLNLDLKRWYPIVTFSLGWYFEVGKRRKERAAASP</sequence>
<gene>
    <name evidence="2" type="ORF">SAMN02745121_00389</name>
</gene>
<dbReference type="Proteomes" id="UP000199400">
    <property type="component" value="Unassembled WGS sequence"/>
</dbReference>
<name>A0A1I1SZF5_9BACT</name>
<evidence type="ECO:0000313" key="2">
    <source>
        <dbReference type="EMBL" id="SFD51834.1"/>
    </source>
</evidence>
<feature type="chain" id="PRO_5011761537" description="Outer membrane protein beta-barrel domain-containing protein" evidence="1">
    <location>
        <begin position="21"/>
        <end position="225"/>
    </location>
</feature>
<keyword evidence="1" id="KW-0732">Signal</keyword>
<dbReference type="RefSeq" id="WP_143140155.1">
    <property type="nucleotide sequence ID" value="NZ_FOMX01000002.1"/>
</dbReference>
<keyword evidence="3" id="KW-1185">Reference proteome</keyword>